<dbReference type="EMBL" id="CM009749">
    <property type="protein sequence ID" value="PUZ78086.1"/>
    <property type="molecule type" value="Genomic_DNA"/>
</dbReference>
<evidence type="ECO:0000313" key="2">
    <source>
        <dbReference type="EMBL" id="PUZ78086.1"/>
    </source>
</evidence>
<evidence type="ECO:0008006" key="4">
    <source>
        <dbReference type="Google" id="ProtNLM"/>
    </source>
</evidence>
<evidence type="ECO:0000313" key="3">
    <source>
        <dbReference type="Proteomes" id="UP000244336"/>
    </source>
</evidence>
<name>A0A2T7FDE6_9POAL</name>
<accession>A0A2T7FDE6</accession>
<evidence type="ECO:0000256" key="1">
    <source>
        <dbReference type="SAM" id="MobiDB-lite"/>
    </source>
</evidence>
<feature type="compositionally biased region" description="Basic and acidic residues" evidence="1">
    <location>
        <begin position="125"/>
        <end position="140"/>
    </location>
</feature>
<protein>
    <recommendedName>
        <fullName evidence="4">Serine-rich protein</fullName>
    </recommendedName>
</protein>
<sequence length="151" mass="16201">MVQTRTAAPPGLAYKSSRPRPRRRTPQPASCAAHSTAANMASAPCSPSPAAAVARGPRSAAVPGNSKKLTCLCSPTNHPGSFRCSRHRNGPAAPSGGEAGPGPRGRATKGRSVRALLLQRISCPSDRDRQRQRWRSRDFQPRPSRLRLMNM</sequence>
<keyword evidence="3" id="KW-1185">Reference proteome</keyword>
<reference evidence="2 3" key="1">
    <citation type="submission" date="2018-04" db="EMBL/GenBank/DDBJ databases">
        <title>WGS assembly of Panicum hallii var. hallii HAL2.</title>
        <authorList>
            <person name="Lovell J."/>
            <person name="Jenkins J."/>
            <person name="Lowry D."/>
            <person name="Mamidi S."/>
            <person name="Sreedasyam A."/>
            <person name="Weng X."/>
            <person name="Barry K."/>
            <person name="Bonette J."/>
            <person name="Campitelli B."/>
            <person name="Daum C."/>
            <person name="Gordon S."/>
            <person name="Gould B."/>
            <person name="Lipzen A."/>
            <person name="MacQueen A."/>
            <person name="Palacio-Mejia J."/>
            <person name="Plott C."/>
            <person name="Shakirov E."/>
            <person name="Shu S."/>
            <person name="Yoshinaga Y."/>
            <person name="Zane M."/>
            <person name="Rokhsar D."/>
            <person name="Grimwood J."/>
            <person name="Schmutz J."/>
            <person name="Juenger T."/>
        </authorList>
    </citation>
    <scope>NUCLEOTIDE SEQUENCE [LARGE SCALE GENOMIC DNA]</scope>
    <source>
        <strain evidence="3">cv. HAL2</strain>
    </source>
</reference>
<organism evidence="2 3">
    <name type="scientific">Panicum hallii var. hallii</name>
    <dbReference type="NCBI Taxonomy" id="1504633"/>
    <lineage>
        <taxon>Eukaryota</taxon>
        <taxon>Viridiplantae</taxon>
        <taxon>Streptophyta</taxon>
        <taxon>Embryophyta</taxon>
        <taxon>Tracheophyta</taxon>
        <taxon>Spermatophyta</taxon>
        <taxon>Magnoliopsida</taxon>
        <taxon>Liliopsida</taxon>
        <taxon>Poales</taxon>
        <taxon>Poaceae</taxon>
        <taxon>PACMAD clade</taxon>
        <taxon>Panicoideae</taxon>
        <taxon>Panicodae</taxon>
        <taxon>Paniceae</taxon>
        <taxon>Panicinae</taxon>
        <taxon>Panicum</taxon>
        <taxon>Panicum sect. Panicum</taxon>
    </lineage>
</organism>
<dbReference type="PANTHER" id="PTHR33132:SF136">
    <property type="entry name" value="OS02G0799600 PROTEIN"/>
    <property type="match status" value="1"/>
</dbReference>
<feature type="compositionally biased region" description="Low complexity" evidence="1">
    <location>
        <begin position="26"/>
        <end position="63"/>
    </location>
</feature>
<feature type="region of interest" description="Disordered" evidence="1">
    <location>
        <begin position="1"/>
        <end position="151"/>
    </location>
</feature>
<gene>
    <name evidence="2" type="ORF">GQ55_1G425100</name>
</gene>
<proteinExistence type="predicted"/>
<dbReference type="AlphaFoldDB" id="A0A2T7FDE6"/>
<dbReference type="PANTHER" id="PTHR33132">
    <property type="entry name" value="OSJNBB0118P14.9 PROTEIN"/>
    <property type="match status" value="1"/>
</dbReference>
<dbReference type="Gramene" id="PUZ78086">
    <property type="protein sequence ID" value="PUZ78086"/>
    <property type="gene ID" value="GQ55_1G425100"/>
</dbReference>
<dbReference type="Proteomes" id="UP000244336">
    <property type="component" value="Chromosome 1"/>
</dbReference>